<name>A0A6A5UEG4_9PLEO</name>
<proteinExistence type="predicted"/>
<accession>A0A6A5UEG4</accession>
<evidence type="ECO:0000313" key="1">
    <source>
        <dbReference type="EMBL" id="KAF1962349.1"/>
    </source>
</evidence>
<reference evidence="1" key="1">
    <citation type="journal article" date="2020" name="Stud. Mycol.">
        <title>101 Dothideomycetes genomes: a test case for predicting lifestyles and emergence of pathogens.</title>
        <authorList>
            <person name="Haridas S."/>
            <person name="Albert R."/>
            <person name="Binder M."/>
            <person name="Bloem J."/>
            <person name="Labutti K."/>
            <person name="Salamov A."/>
            <person name="Andreopoulos B."/>
            <person name="Baker S."/>
            <person name="Barry K."/>
            <person name="Bills G."/>
            <person name="Bluhm B."/>
            <person name="Cannon C."/>
            <person name="Castanera R."/>
            <person name="Culley D."/>
            <person name="Daum C."/>
            <person name="Ezra D."/>
            <person name="Gonzalez J."/>
            <person name="Henrissat B."/>
            <person name="Kuo A."/>
            <person name="Liang C."/>
            <person name="Lipzen A."/>
            <person name="Lutzoni F."/>
            <person name="Magnuson J."/>
            <person name="Mondo S."/>
            <person name="Nolan M."/>
            <person name="Ohm R."/>
            <person name="Pangilinan J."/>
            <person name="Park H.-J."/>
            <person name="Ramirez L."/>
            <person name="Alfaro M."/>
            <person name="Sun H."/>
            <person name="Tritt A."/>
            <person name="Yoshinaga Y."/>
            <person name="Zwiers L.-H."/>
            <person name="Turgeon B."/>
            <person name="Goodwin S."/>
            <person name="Spatafora J."/>
            <person name="Crous P."/>
            <person name="Grigoriev I."/>
        </authorList>
    </citation>
    <scope>NUCLEOTIDE SEQUENCE</scope>
    <source>
        <strain evidence="1">CBS 675.92</strain>
    </source>
</reference>
<organism evidence="1 2">
    <name type="scientific">Byssothecium circinans</name>
    <dbReference type="NCBI Taxonomy" id="147558"/>
    <lineage>
        <taxon>Eukaryota</taxon>
        <taxon>Fungi</taxon>
        <taxon>Dikarya</taxon>
        <taxon>Ascomycota</taxon>
        <taxon>Pezizomycotina</taxon>
        <taxon>Dothideomycetes</taxon>
        <taxon>Pleosporomycetidae</taxon>
        <taxon>Pleosporales</taxon>
        <taxon>Massarineae</taxon>
        <taxon>Massarinaceae</taxon>
        <taxon>Byssothecium</taxon>
    </lineage>
</organism>
<gene>
    <name evidence="1" type="ORF">CC80DRAFT_159789</name>
</gene>
<protein>
    <submittedName>
        <fullName evidence="1">Uncharacterized protein</fullName>
    </submittedName>
</protein>
<sequence length="170" mass="18261">MVVCAGSRAGGTGVTTRWEEVQSYIFWSSVGPVLYSHMCSALEALKRTFCLLLLLSLSFRSCFAVFGGGNGATLKNTCALTSIADSFIDVSVARSLACIIQPRFFALRATALCADLTNLRYEIHLSCLLIAFLASASVVFLDFPPLNQIGSFSTTCELRLLAIPLVFAAS</sequence>
<keyword evidence="2" id="KW-1185">Reference proteome</keyword>
<evidence type="ECO:0000313" key="2">
    <source>
        <dbReference type="Proteomes" id="UP000800035"/>
    </source>
</evidence>
<dbReference type="EMBL" id="ML976979">
    <property type="protein sequence ID" value="KAF1962349.1"/>
    <property type="molecule type" value="Genomic_DNA"/>
</dbReference>
<dbReference type="Proteomes" id="UP000800035">
    <property type="component" value="Unassembled WGS sequence"/>
</dbReference>
<dbReference type="AlphaFoldDB" id="A0A6A5UEG4"/>